<dbReference type="InterPro" id="IPR003004">
    <property type="entry name" value="GspF/PilC"/>
</dbReference>
<organism evidence="9 10">
    <name type="scientific">Chitinimonas taiwanensis DSM 18899</name>
    <dbReference type="NCBI Taxonomy" id="1121279"/>
    <lineage>
        <taxon>Bacteria</taxon>
        <taxon>Pseudomonadati</taxon>
        <taxon>Pseudomonadota</taxon>
        <taxon>Betaproteobacteria</taxon>
        <taxon>Neisseriales</taxon>
        <taxon>Chitinibacteraceae</taxon>
        <taxon>Chitinimonas</taxon>
    </lineage>
</organism>
<evidence type="ECO:0000313" key="10">
    <source>
        <dbReference type="Proteomes" id="UP000186513"/>
    </source>
</evidence>
<accession>A0A1K2HPQ1</accession>
<dbReference type="EMBL" id="FPKR01000013">
    <property type="protein sequence ID" value="SFZ78796.1"/>
    <property type="molecule type" value="Genomic_DNA"/>
</dbReference>
<evidence type="ECO:0000256" key="4">
    <source>
        <dbReference type="ARBA" id="ARBA00022692"/>
    </source>
</evidence>
<comment type="similarity">
    <text evidence="2">Belongs to the GSP F family.</text>
</comment>
<gene>
    <name evidence="9" type="ORF">SAMN02745887_03191</name>
</gene>
<evidence type="ECO:0000313" key="9">
    <source>
        <dbReference type="EMBL" id="SFZ78796.1"/>
    </source>
</evidence>
<dbReference type="GO" id="GO:0005886">
    <property type="term" value="C:plasma membrane"/>
    <property type="evidence" value="ECO:0007669"/>
    <property type="project" value="UniProtKB-SubCell"/>
</dbReference>
<evidence type="ECO:0000256" key="6">
    <source>
        <dbReference type="ARBA" id="ARBA00023136"/>
    </source>
</evidence>
<dbReference type="InterPro" id="IPR018076">
    <property type="entry name" value="T2SS_GspF_dom"/>
</dbReference>
<dbReference type="Proteomes" id="UP000186513">
    <property type="component" value="Unassembled WGS sequence"/>
</dbReference>
<comment type="subcellular location">
    <subcellularLocation>
        <location evidence="1">Cell membrane</location>
        <topology evidence="1">Multi-pass membrane protein</topology>
    </subcellularLocation>
</comment>
<dbReference type="InterPro" id="IPR042094">
    <property type="entry name" value="T2SS_GspF_sf"/>
</dbReference>
<feature type="transmembrane region" description="Helical" evidence="7">
    <location>
        <begin position="162"/>
        <end position="187"/>
    </location>
</feature>
<keyword evidence="5 7" id="KW-1133">Transmembrane helix</keyword>
<name>A0A1K2HPQ1_9NEIS</name>
<dbReference type="Pfam" id="PF00482">
    <property type="entry name" value="T2SSF"/>
    <property type="match status" value="2"/>
</dbReference>
<feature type="domain" description="Type II secretion system protein GspF" evidence="8">
    <location>
        <begin position="266"/>
        <end position="385"/>
    </location>
</feature>
<feature type="transmembrane region" description="Helical" evidence="7">
    <location>
        <begin position="366"/>
        <end position="386"/>
    </location>
</feature>
<protein>
    <submittedName>
        <fullName evidence="9">General secretion pathway protein F</fullName>
    </submittedName>
</protein>
<evidence type="ECO:0000256" key="1">
    <source>
        <dbReference type="ARBA" id="ARBA00004651"/>
    </source>
</evidence>
<keyword evidence="10" id="KW-1185">Reference proteome</keyword>
<dbReference type="OrthoDB" id="9805682at2"/>
<dbReference type="PANTHER" id="PTHR30012:SF0">
    <property type="entry name" value="TYPE II SECRETION SYSTEM PROTEIN F-RELATED"/>
    <property type="match status" value="1"/>
</dbReference>
<sequence length="393" mass="42755">MQFHLQALSADNLLHSLTLEASDEADARRQAEARSLTILTLAPARAPLRLGQRGGFSLLLFSQELLALLEAGLSLVESIEALLDKEAQPQAAAVLNGLWQRLREGERFSQALAQQAAVFPPLYIGIVQAAEGTSELPQALKRYLDYQIRLDEVRSRLISATIYPGILVTVGGAVALFLLGFVVPRFAAVYQGSGRPMPMLSQLLLDWGQLVANHSALFGLGLVAVLGLGGWQLRRLWQSGAWRSLLLRVPSVGERLHILELSRLYLTLGMLLEGGITISSALQMVHGIAAPATRLQLQAAAASIRAGDMVSDAFERHGLTTPISLRMLRVGERSGQLGAMLTRSANFYESDSARWLERFSKTFEPLLMTAIGLLIGVIVLLLYMPIFDLAGSL</sequence>
<dbReference type="AlphaFoldDB" id="A0A1K2HPQ1"/>
<dbReference type="STRING" id="1121279.SAMN02745887_03191"/>
<evidence type="ECO:0000256" key="3">
    <source>
        <dbReference type="ARBA" id="ARBA00022475"/>
    </source>
</evidence>
<dbReference type="GO" id="GO:0015628">
    <property type="term" value="P:protein secretion by the type II secretion system"/>
    <property type="evidence" value="ECO:0007669"/>
    <property type="project" value="TreeGrafter"/>
</dbReference>
<dbReference type="Gene3D" id="1.20.81.30">
    <property type="entry name" value="Type II secretion system (T2SS), domain F"/>
    <property type="match status" value="2"/>
</dbReference>
<evidence type="ECO:0000256" key="7">
    <source>
        <dbReference type="SAM" id="Phobius"/>
    </source>
</evidence>
<proteinExistence type="inferred from homology"/>
<evidence type="ECO:0000259" key="8">
    <source>
        <dbReference type="Pfam" id="PF00482"/>
    </source>
</evidence>
<keyword evidence="4 7" id="KW-0812">Transmembrane</keyword>
<reference evidence="9 10" key="1">
    <citation type="submission" date="2016-11" db="EMBL/GenBank/DDBJ databases">
        <authorList>
            <person name="Jaros S."/>
            <person name="Januszkiewicz K."/>
            <person name="Wedrychowicz H."/>
        </authorList>
    </citation>
    <scope>NUCLEOTIDE SEQUENCE [LARGE SCALE GENOMIC DNA]</scope>
    <source>
        <strain evidence="9 10">DSM 18899</strain>
    </source>
</reference>
<evidence type="ECO:0000256" key="5">
    <source>
        <dbReference type="ARBA" id="ARBA00022989"/>
    </source>
</evidence>
<dbReference type="PRINTS" id="PR00812">
    <property type="entry name" value="BCTERIALGSPF"/>
</dbReference>
<feature type="domain" description="Type II secretion system protein GspF" evidence="8">
    <location>
        <begin position="61"/>
        <end position="184"/>
    </location>
</feature>
<dbReference type="PANTHER" id="PTHR30012">
    <property type="entry name" value="GENERAL SECRETION PATHWAY PROTEIN"/>
    <property type="match status" value="1"/>
</dbReference>
<feature type="transmembrane region" description="Helical" evidence="7">
    <location>
        <begin position="207"/>
        <end position="228"/>
    </location>
</feature>
<evidence type="ECO:0000256" key="2">
    <source>
        <dbReference type="ARBA" id="ARBA00005745"/>
    </source>
</evidence>
<dbReference type="RefSeq" id="WP_072429677.1">
    <property type="nucleotide sequence ID" value="NZ_FPKR01000013.1"/>
</dbReference>
<keyword evidence="6 7" id="KW-0472">Membrane</keyword>
<keyword evidence="3" id="KW-1003">Cell membrane</keyword>